<dbReference type="OrthoDB" id="8920197at2759"/>
<proteinExistence type="predicted"/>
<evidence type="ECO:0000313" key="6">
    <source>
        <dbReference type="EMBL" id="KAJ8280000.1"/>
    </source>
</evidence>
<dbReference type="EMBL" id="JAFJMO010000004">
    <property type="protein sequence ID" value="KAJ8280000.1"/>
    <property type="molecule type" value="Genomic_DNA"/>
</dbReference>
<feature type="signal peptide" evidence="4">
    <location>
        <begin position="1"/>
        <end position="22"/>
    </location>
</feature>
<dbReference type="CDD" id="cd05716">
    <property type="entry name" value="IgV_pIgR_like"/>
    <property type="match status" value="3"/>
</dbReference>
<protein>
    <recommendedName>
        <fullName evidence="5">Ig-like domain-containing protein</fullName>
    </recommendedName>
</protein>
<feature type="domain" description="Ig-like" evidence="5">
    <location>
        <begin position="122"/>
        <end position="224"/>
    </location>
</feature>
<feature type="chain" id="PRO_5040459703" description="Ig-like domain-containing protein" evidence="4">
    <location>
        <begin position="23"/>
        <end position="641"/>
    </location>
</feature>
<dbReference type="PANTHER" id="PTHR11860">
    <property type="entry name" value="POLYMERIC-IMMUNOGLOBULIN RECEPTOR"/>
    <property type="match status" value="1"/>
</dbReference>
<accession>A0A9Q1DT80</accession>
<keyword evidence="2" id="KW-0812">Transmembrane</keyword>
<organism evidence="6 7">
    <name type="scientific">Conger conger</name>
    <name type="common">Conger eel</name>
    <name type="synonym">Muraena conger</name>
    <dbReference type="NCBI Taxonomy" id="82655"/>
    <lineage>
        <taxon>Eukaryota</taxon>
        <taxon>Metazoa</taxon>
        <taxon>Chordata</taxon>
        <taxon>Craniata</taxon>
        <taxon>Vertebrata</taxon>
        <taxon>Euteleostomi</taxon>
        <taxon>Actinopterygii</taxon>
        <taxon>Neopterygii</taxon>
        <taxon>Teleostei</taxon>
        <taxon>Anguilliformes</taxon>
        <taxon>Congridae</taxon>
        <taxon>Conger</taxon>
    </lineage>
</organism>
<dbReference type="SUPFAM" id="SSF48726">
    <property type="entry name" value="Immunoglobulin"/>
    <property type="match status" value="4"/>
</dbReference>
<dbReference type="Pfam" id="PF07686">
    <property type="entry name" value="V-set"/>
    <property type="match status" value="3"/>
</dbReference>
<dbReference type="InterPro" id="IPR013106">
    <property type="entry name" value="Ig_V-set"/>
</dbReference>
<evidence type="ECO:0000256" key="3">
    <source>
        <dbReference type="ARBA" id="ARBA00023136"/>
    </source>
</evidence>
<dbReference type="GO" id="GO:0004888">
    <property type="term" value="F:transmembrane signaling receptor activity"/>
    <property type="evidence" value="ECO:0007669"/>
    <property type="project" value="TreeGrafter"/>
</dbReference>
<reference evidence="6" key="1">
    <citation type="journal article" date="2023" name="Science">
        <title>Genome structures resolve the early diversification of teleost fishes.</title>
        <authorList>
            <person name="Parey E."/>
            <person name="Louis A."/>
            <person name="Montfort J."/>
            <person name="Bouchez O."/>
            <person name="Roques C."/>
            <person name="Iampietro C."/>
            <person name="Lluch J."/>
            <person name="Castinel A."/>
            <person name="Donnadieu C."/>
            <person name="Desvignes T."/>
            <person name="Floi Bucao C."/>
            <person name="Jouanno E."/>
            <person name="Wen M."/>
            <person name="Mejri S."/>
            <person name="Dirks R."/>
            <person name="Jansen H."/>
            <person name="Henkel C."/>
            <person name="Chen W.J."/>
            <person name="Zahm M."/>
            <person name="Cabau C."/>
            <person name="Klopp C."/>
            <person name="Thompson A.W."/>
            <person name="Robinson-Rechavi M."/>
            <person name="Braasch I."/>
            <person name="Lecointre G."/>
            <person name="Bobe J."/>
            <person name="Postlethwait J.H."/>
            <person name="Berthelot C."/>
            <person name="Roest Crollius H."/>
            <person name="Guiguen Y."/>
        </authorList>
    </citation>
    <scope>NUCLEOTIDE SEQUENCE</scope>
    <source>
        <strain evidence="6">Concon-B</strain>
    </source>
</reference>
<sequence length="641" mass="70310">MDPLHSLLLLLLLLFIARLSGAGGVAVWTQSRVAAEEGSSVSVACHYGPQYKDSVKYWCRGLFWSSCIVLQRTDSTQRRAGLSITDDPAQQVFTVTLSDLRVWDSNRYWCAVKVKGIETPDPKAGVFLSVTRGAGGVAVWTQSRVAAEEGSSVSVACHYGPQYKDSVKYWCRGLFWSSCIVLQRTDSTQRRAGLSVTDDPAQQVFTVTLSDLRVRDSNRYWCAVKVKGIETPDPKAGVFLSVTRGAGGVAVWTQSRVAAEEGSSVSVACHYGPQYKDSVKYWCRGLFWSSCIVLQRTDSTQRRAGLSITDDPAQQVFTVTLSDLRVWDSNRYWCAVKVKGIETPDPKAGVFLSVTRGAGGVAVWTQSRVAAEEGSSVSVACHYGPQYKDSVKYWCRGLFWSSCIVLQRTDSTQRRAGLSITDDPAQQVFTVTLSDLRVRDSNSATLNTSTLNTFTSNFNSATFNTFTHNTFTFNTFNTSTLNTSTLNTFTSNFNSATFNTATLNTFTFNTFNTSTLNTFTSNFNSATFNTSTHNTSTLNTFTFNTSNFNSATFNTFTLNTVTLNTSTLDTNSFCPAVVSSSICDTARQSAQERPLCHPHCSARGPSGPEQSPAPQVRFTCAPFVILIVIATTVTVCRISDR</sequence>
<keyword evidence="7" id="KW-1185">Reference proteome</keyword>
<name>A0A9Q1DT80_CONCO</name>
<dbReference type="InterPro" id="IPR036179">
    <property type="entry name" value="Ig-like_dom_sf"/>
</dbReference>
<dbReference type="Gene3D" id="2.60.40.10">
    <property type="entry name" value="Immunoglobulins"/>
    <property type="match status" value="4"/>
</dbReference>
<dbReference type="GO" id="GO:0005886">
    <property type="term" value="C:plasma membrane"/>
    <property type="evidence" value="ECO:0007669"/>
    <property type="project" value="TreeGrafter"/>
</dbReference>
<comment type="caution">
    <text evidence="6">The sequence shown here is derived from an EMBL/GenBank/DDBJ whole genome shotgun (WGS) entry which is preliminary data.</text>
</comment>
<evidence type="ECO:0000256" key="2">
    <source>
        <dbReference type="ARBA" id="ARBA00022692"/>
    </source>
</evidence>
<dbReference type="InterPro" id="IPR050671">
    <property type="entry name" value="CD300_family_receptors"/>
</dbReference>
<dbReference type="InterPro" id="IPR007110">
    <property type="entry name" value="Ig-like_dom"/>
</dbReference>
<dbReference type="PROSITE" id="PS50835">
    <property type="entry name" value="IG_LIKE"/>
    <property type="match status" value="1"/>
</dbReference>
<dbReference type="InterPro" id="IPR003599">
    <property type="entry name" value="Ig_sub"/>
</dbReference>
<dbReference type="AlphaFoldDB" id="A0A9Q1DT80"/>
<comment type="subcellular location">
    <subcellularLocation>
        <location evidence="1">Membrane</location>
    </subcellularLocation>
</comment>
<dbReference type="InterPro" id="IPR013783">
    <property type="entry name" value="Ig-like_fold"/>
</dbReference>
<dbReference type="PANTHER" id="PTHR11860:SF87">
    <property type="entry name" value="CMRF35-LIKE MOLECULE 8"/>
    <property type="match status" value="1"/>
</dbReference>
<keyword evidence="4" id="KW-0732">Signal</keyword>
<evidence type="ECO:0000313" key="7">
    <source>
        <dbReference type="Proteomes" id="UP001152803"/>
    </source>
</evidence>
<gene>
    <name evidence="6" type="ORF">COCON_G00070660</name>
</gene>
<evidence type="ECO:0000259" key="5">
    <source>
        <dbReference type="PROSITE" id="PS50835"/>
    </source>
</evidence>
<dbReference type="Proteomes" id="UP001152803">
    <property type="component" value="Unassembled WGS sequence"/>
</dbReference>
<evidence type="ECO:0000256" key="1">
    <source>
        <dbReference type="ARBA" id="ARBA00004370"/>
    </source>
</evidence>
<dbReference type="SMART" id="SM00409">
    <property type="entry name" value="IG"/>
    <property type="match status" value="3"/>
</dbReference>
<keyword evidence="3" id="KW-0472">Membrane</keyword>
<evidence type="ECO:0000256" key="4">
    <source>
        <dbReference type="SAM" id="SignalP"/>
    </source>
</evidence>